<gene>
    <name evidence="1" type="ORF">HJG60_011299</name>
</gene>
<evidence type="ECO:0000313" key="2">
    <source>
        <dbReference type="Proteomes" id="UP000664940"/>
    </source>
</evidence>
<comment type="caution">
    <text evidence="1">The sequence shown here is derived from an EMBL/GenBank/DDBJ whole genome shotgun (WGS) entry which is preliminary data.</text>
</comment>
<organism evidence="1 2">
    <name type="scientific">Phyllostomus discolor</name>
    <name type="common">pale spear-nosed bat</name>
    <dbReference type="NCBI Taxonomy" id="89673"/>
    <lineage>
        <taxon>Eukaryota</taxon>
        <taxon>Metazoa</taxon>
        <taxon>Chordata</taxon>
        <taxon>Craniata</taxon>
        <taxon>Vertebrata</taxon>
        <taxon>Euteleostomi</taxon>
        <taxon>Mammalia</taxon>
        <taxon>Eutheria</taxon>
        <taxon>Laurasiatheria</taxon>
        <taxon>Chiroptera</taxon>
        <taxon>Yangochiroptera</taxon>
        <taxon>Phyllostomidae</taxon>
        <taxon>Phyllostominae</taxon>
        <taxon>Phyllostomus</taxon>
    </lineage>
</organism>
<proteinExistence type="predicted"/>
<accession>A0A834A2C8</accession>
<name>A0A834A2C8_9CHIR</name>
<dbReference type="EMBL" id="JABVXQ010000006">
    <property type="protein sequence ID" value="KAF6104340.1"/>
    <property type="molecule type" value="Genomic_DNA"/>
</dbReference>
<dbReference type="Proteomes" id="UP000664940">
    <property type="component" value="Unassembled WGS sequence"/>
</dbReference>
<evidence type="ECO:0000313" key="1">
    <source>
        <dbReference type="EMBL" id="KAF6104340.1"/>
    </source>
</evidence>
<dbReference type="AlphaFoldDB" id="A0A834A2C8"/>
<sequence length="141" mass="15498">MSGRNSTVIYNGLWDHFKNLDVLHSLNKSNSEIKTGSRTLSIATYFTVLKIDILKKILSHTFPISCSFSSPSGTPMMQMLDFFKLSQRLLILSSFGEILFSSCSDCLLFASHMDHVSLSLCFCSPPVLGRAALIPCLGSVA</sequence>
<reference evidence="1 2" key="1">
    <citation type="journal article" date="2020" name="Nature">
        <title>Six reference-quality genomes reveal evolution of bat adaptations.</title>
        <authorList>
            <person name="Jebb D."/>
            <person name="Huang Z."/>
            <person name="Pippel M."/>
            <person name="Hughes G.M."/>
            <person name="Lavrichenko K."/>
            <person name="Devanna P."/>
            <person name="Winkler S."/>
            <person name="Jermiin L.S."/>
            <person name="Skirmuntt E.C."/>
            <person name="Katzourakis A."/>
            <person name="Burkitt-Gray L."/>
            <person name="Ray D.A."/>
            <person name="Sullivan K.A.M."/>
            <person name="Roscito J.G."/>
            <person name="Kirilenko B.M."/>
            <person name="Davalos L.M."/>
            <person name="Corthals A.P."/>
            <person name="Power M.L."/>
            <person name="Jones G."/>
            <person name="Ransome R.D."/>
            <person name="Dechmann D.K.N."/>
            <person name="Locatelli A.G."/>
            <person name="Puechmaille S.J."/>
            <person name="Fedrigo O."/>
            <person name="Jarvis E.D."/>
            <person name="Hiller M."/>
            <person name="Vernes S.C."/>
            <person name="Myers E.W."/>
            <person name="Teeling E.C."/>
        </authorList>
    </citation>
    <scope>NUCLEOTIDE SEQUENCE [LARGE SCALE GENOMIC DNA]</scope>
    <source>
        <strain evidence="1">Bat1K_MPI-CBG_1</strain>
    </source>
</reference>
<protein>
    <submittedName>
        <fullName evidence="1">Uncharacterized protein</fullName>
    </submittedName>
</protein>